<sequence>MNNINNSPNQRYAAIIGDIVNSRKIENRNEIQKRLKNLLDDINKKYHEYIASKFIITLGDEFQGLLKTPDKAIEIISYIEIGLLSVEVRFGIGIGAISTDINYENSSEVDGPAYHRAREMISRIECIEKQYTERISNVMISSTDDKHQSKNYCIDELLNSILSVCTALKSKWTERQKEIILTYLSNGQNQYKTANALSIGQSSVNKALKSAKYYTYKYAMETIEKYLSEFGRENYV</sequence>
<dbReference type="Pfam" id="PF16264">
    <property type="entry name" value="SatD"/>
    <property type="match status" value="1"/>
</dbReference>
<dbReference type="RefSeq" id="WP_185623729.1">
    <property type="nucleotide sequence ID" value="NZ_JABGBW010000002.1"/>
</dbReference>
<evidence type="ECO:0000256" key="1">
    <source>
        <dbReference type="SAM" id="Coils"/>
    </source>
</evidence>
<protein>
    <recommendedName>
        <fullName evidence="4">SatD family (SatD)</fullName>
    </recommendedName>
</protein>
<evidence type="ECO:0000313" key="2">
    <source>
        <dbReference type="EMBL" id="MBC2575700.1"/>
    </source>
</evidence>
<name>A0ABR6TJV6_9FIRM</name>
<evidence type="ECO:0008006" key="4">
    <source>
        <dbReference type="Google" id="ProtNLM"/>
    </source>
</evidence>
<reference evidence="2 3" key="1">
    <citation type="submission" date="2020-05" db="EMBL/GenBank/DDBJ databases">
        <title>Draft genome of xy-202 and genomic insight in genome of the genus Peptostreptococcus.</title>
        <authorList>
            <person name="Zhang Z."/>
        </authorList>
    </citation>
    <scope>NUCLEOTIDE SEQUENCE [LARGE SCALE GENOMIC DNA]</scope>
    <source>
        <strain evidence="2 3">DSM 27025</strain>
    </source>
</reference>
<proteinExistence type="predicted"/>
<gene>
    <name evidence="2" type="ORF">HLB29_03280</name>
</gene>
<comment type="caution">
    <text evidence="2">The sequence shown here is derived from an EMBL/GenBank/DDBJ whole genome shotgun (WGS) entry which is preliminary data.</text>
</comment>
<dbReference type="EMBL" id="JABGBW010000002">
    <property type="protein sequence ID" value="MBC2575700.1"/>
    <property type="molecule type" value="Genomic_DNA"/>
</dbReference>
<dbReference type="InterPro" id="IPR032580">
    <property type="entry name" value="SatD"/>
</dbReference>
<accession>A0ABR6TJV6</accession>
<keyword evidence="3" id="KW-1185">Reference proteome</keyword>
<feature type="coiled-coil region" evidence="1">
    <location>
        <begin position="21"/>
        <end position="48"/>
    </location>
</feature>
<organism evidence="2 3">
    <name type="scientific">Peptostreptococcus canis</name>
    <dbReference type="NCBI Taxonomy" id="1159213"/>
    <lineage>
        <taxon>Bacteria</taxon>
        <taxon>Bacillati</taxon>
        <taxon>Bacillota</taxon>
        <taxon>Clostridia</taxon>
        <taxon>Peptostreptococcales</taxon>
        <taxon>Peptostreptococcaceae</taxon>
        <taxon>Peptostreptococcus</taxon>
    </lineage>
</organism>
<evidence type="ECO:0000313" key="3">
    <source>
        <dbReference type="Proteomes" id="UP000713904"/>
    </source>
</evidence>
<dbReference type="Proteomes" id="UP000713904">
    <property type="component" value="Unassembled WGS sequence"/>
</dbReference>
<keyword evidence="1" id="KW-0175">Coiled coil</keyword>